<evidence type="ECO:0000256" key="1">
    <source>
        <dbReference type="ARBA" id="ARBA00023015"/>
    </source>
</evidence>
<evidence type="ECO:0000259" key="4">
    <source>
        <dbReference type="PROSITE" id="PS51077"/>
    </source>
</evidence>
<feature type="domain" description="HTH iclR-type" evidence="4">
    <location>
        <begin position="4"/>
        <end position="66"/>
    </location>
</feature>
<keyword evidence="3" id="KW-0804">Transcription</keyword>
<dbReference type="SUPFAM" id="SSF46785">
    <property type="entry name" value="Winged helix' DNA-binding domain"/>
    <property type="match status" value="1"/>
</dbReference>
<dbReference type="InterPro" id="IPR029016">
    <property type="entry name" value="GAF-like_dom_sf"/>
</dbReference>
<dbReference type="PANTHER" id="PTHR30136">
    <property type="entry name" value="HELIX-TURN-HELIX TRANSCRIPTIONAL REGULATOR, ICLR FAMILY"/>
    <property type="match status" value="1"/>
</dbReference>
<dbReference type="PANTHER" id="PTHR30136:SF35">
    <property type="entry name" value="HTH-TYPE TRANSCRIPTIONAL REGULATOR RV1719"/>
    <property type="match status" value="1"/>
</dbReference>
<dbReference type="SMART" id="SM00346">
    <property type="entry name" value="HTH_ICLR"/>
    <property type="match status" value="1"/>
</dbReference>
<feature type="domain" description="IclR-ED" evidence="5">
    <location>
        <begin position="67"/>
        <end position="251"/>
    </location>
</feature>
<organism evidence="6 7">
    <name type="scientific">Oryzihumus leptocrescens</name>
    <dbReference type="NCBI Taxonomy" id="297536"/>
    <lineage>
        <taxon>Bacteria</taxon>
        <taxon>Bacillati</taxon>
        <taxon>Actinomycetota</taxon>
        <taxon>Actinomycetes</taxon>
        <taxon>Micrococcales</taxon>
        <taxon>Intrasporangiaceae</taxon>
        <taxon>Oryzihumus</taxon>
    </lineage>
</organism>
<dbReference type="EMBL" id="VFOQ01000003">
    <property type="protein sequence ID" value="TQL56411.1"/>
    <property type="molecule type" value="Genomic_DNA"/>
</dbReference>
<evidence type="ECO:0000259" key="5">
    <source>
        <dbReference type="PROSITE" id="PS51078"/>
    </source>
</evidence>
<dbReference type="GO" id="GO:0045892">
    <property type="term" value="P:negative regulation of DNA-templated transcription"/>
    <property type="evidence" value="ECO:0007669"/>
    <property type="project" value="TreeGrafter"/>
</dbReference>
<evidence type="ECO:0000256" key="2">
    <source>
        <dbReference type="ARBA" id="ARBA00023125"/>
    </source>
</evidence>
<name>A0A542Z7V5_9MICO</name>
<evidence type="ECO:0000256" key="3">
    <source>
        <dbReference type="ARBA" id="ARBA00023163"/>
    </source>
</evidence>
<keyword evidence="1" id="KW-0805">Transcription regulation</keyword>
<proteinExistence type="predicted"/>
<dbReference type="InterPro" id="IPR005471">
    <property type="entry name" value="Tscrpt_reg_IclR_N"/>
</dbReference>
<dbReference type="InterPro" id="IPR036388">
    <property type="entry name" value="WH-like_DNA-bd_sf"/>
</dbReference>
<dbReference type="Gene3D" id="3.30.450.40">
    <property type="match status" value="1"/>
</dbReference>
<dbReference type="AlphaFoldDB" id="A0A542Z7V5"/>
<evidence type="ECO:0000313" key="6">
    <source>
        <dbReference type="EMBL" id="TQL56411.1"/>
    </source>
</evidence>
<evidence type="ECO:0000313" key="7">
    <source>
        <dbReference type="Proteomes" id="UP000319514"/>
    </source>
</evidence>
<keyword evidence="7" id="KW-1185">Reference proteome</keyword>
<dbReference type="PROSITE" id="PS51078">
    <property type="entry name" value="ICLR_ED"/>
    <property type="match status" value="1"/>
</dbReference>
<dbReference type="Pfam" id="PF09339">
    <property type="entry name" value="HTH_IclR"/>
    <property type="match status" value="1"/>
</dbReference>
<dbReference type="InterPro" id="IPR014757">
    <property type="entry name" value="Tscrpt_reg_IclR_C"/>
</dbReference>
<dbReference type="GO" id="GO:0003677">
    <property type="term" value="F:DNA binding"/>
    <property type="evidence" value="ECO:0007669"/>
    <property type="project" value="UniProtKB-KW"/>
</dbReference>
<dbReference type="RefSeq" id="WP_246092733.1">
    <property type="nucleotide sequence ID" value="NZ_BAAAKX010000008.1"/>
</dbReference>
<comment type="caution">
    <text evidence="6">The sequence shown here is derived from an EMBL/GenBank/DDBJ whole genome shotgun (WGS) entry which is preliminary data.</text>
</comment>
<dbReference type="Proteomes" id="UP000319514">
    <property type="component" value="Unassembled WGS sequence"/>
</dbReference>
<dbReference type="Pfam" id="PF01614">
    <property type="entry name" value="IclR_C"/>
    <property type="match status" value="1"/>
</dbReference>
<dbReference type="Gene3D" id="1.10.10.10">
    <property type="entry name" value="Winged helix-like DNA-binding domain superfamily/Winged helix DNA-binding domain"/>
    <property type="match status" value="1"/>
</dbReference>
<sequence length="264" mass="27629">MPNAPAAAQALAVLRLLARHTAPVPAAAIARDLDLPRSSVYHLLAVLRREGFVVHLPEERRWGLGVAAFELGSAYSRQAPLARVARPLLARLVDATTHNAHLAVLHGRDVLYVIEERAPGRPPLVTDVGVRLPATLTASGLAMLAALPPAQVRALFPSRDAFVQRHGVGPGSLPALRRELAEVRRAGFAAEDGSVTPDFASVASAVLDHSGHPVAGVAVTFPAAEVDGHERAAIARQVTRVAGELSRRIGGRSTAGTLASGTVP</sequence>
<dbReference type="PROSITE" id="PS51077">
    <property type="entry name" value="HTH_ICLR"/>
    <property type="match status" value="1"/>
</dbReference>
<gene>
    <name evidence="6" type="ORF">FB474_4028</name>
</gene>
<dbReference type="GO" id="GO:0003700">
    <property type="term" value="F:DNA-binding transcription factor activity"/>
    <property type="evidence" value="ECO:0007669"/>
    <property type="project" value="TreeGrafter"/>
</dbReference>
<accession>A0A542Z7V5</accession>
<dbReference type="InterPro" id="IPR036390">
    <property type="entry name" value="WH_DNA-bd_sf"/>
</dbReference>
<protein>
    <submittedName>
        <fullName evidence="6">IclR family transcriptional regulator</fullName>
    </submittedName>
</protein>
<reference evidence="6 7" key="1">
    <citation type="submission" date="2019-06" db="EMBL/GenBank/DDBJ databases">
        <title>Sequencing the genomes of 1000 actinobacteria strains.</title>
        <authorList>
            <person name="Klenk H.-P."/>
        </authorList>
    </citation>
    <scope>NUCLEOTIDE SEQUENCE [LARGE SCALE GENOMIC DNA]</scope>
    <source>
        <strain evidence="6 7">DSM 18082</strain>
    </source>
</reference>
<dbReference type="SUPFAM" id="SSF55781">
    <property type="entry name" value="GAF domain-like"/>
    <property type="match status" value="1"/>
</dbReference>
<keyword evidence="2" id="KW-0238">DNA-binding</keyword>
<dbReference type="InterPro" id="IPR050707">
    <property type="entry name" value="HTH_MetabolicPath_Reg"/>
</dbReference>